<dbReference type="InterPro" id="IPR016907">
    <property type="entry name" value="UCP029033"/>
</dbReference>
<name>A0A1M4TZ45_9FIRM</name>
<dbReference type="InterPro" id="IPR007497">
    <property type="entry name" value="SIMPL/DUF541"/>
</dbReference>
<accession>A0A1M4TZ45</accession>
<dbReference type="EMBL" id="FQUY01000002">
    <property type="protein sequence ID" value="SHE49616.1"/>
    <property type="molecule type" value="Genomic_DNA"/>
</dbReference>
<dbReference type="OrthoDB" id="9785289at2"/>
<dbReference type="InterPro" id="IPR052022">
    <property type="entry name" value="26kDa_periplasmic_antigen"/>
</dbReference>
<dbReference type="STRING" id="1121429.SAMN02745133_00516"/>
<gene>
    <name evidence="1" type="ORF">SAMN02745133_00516</name>
</gene>
<proteinExistence type="predicted"/>
<dbReference type="Pfam" id="PF04402">
    <property type="entry name" value="SIMPL"/>
    <property type="match status" value="1"/>
</dbReference>
<evidence type="ECO:0008006" key="3">
    <source>
        <dbReference type="Google" id="ProtNLM"/>
    </source>
</evidence>
<dbReference type="PIRSF" id="PIRSF029033">
    <property type="entry name" value="UCP029033"/>
    <property type="match status" value="1"/>
</dbReference>
<reference evidence="2" key="1">
    <citation type="submission" date="2016-11" db="EMBL/GenBank/DDBJ databases">
        <authorList>
            <person name="Varghese N."/>
            <person name="Submissions S."/>
        </authorList>
    </citation>
    <scope>NUCLEOTIDE SEQUENCE [LARGE SCALE GENOMIC DNA]</scope>
    <source>
        <strain evidence="2">DSM 12395</strain>
    </source>
</reference>
<dbReference type="RefSeq" id="WP_073235271.1">
    <property type="nucleotide sequence ID" value="NZ_FQUY01000002.1"/>
</dbReference>
<dbReference type="PANTHER" id="PTHR34387:SF2">
    <property type="entry name" value="SLR1258 PROTEIN"/>
    <property type="match status" value="1"/>
</dbReference>
<protein>
    <recommendedName>
        <fullName evidence="3">SIMPL domain-containing protein</fullName>
    </recommendedName>
</protein>
<dbReference type="AlphaFoldDB" id="A0A1M4TZ45"/>
<organism evidence="1 2">
    <name type="scientific">Desulforamulus putei DSM 12395</name>
    <dbReference type="NCBI Taxonomy" id="1121429"/>
    <lineage>
        <taxon>Bacteria</taxon>
        <taxon>Bacillati</taxon>
        <taxon>Bacillota</taxon>
        <taxon>Clostridia</taxon>
        <taxon>Eubacteriales</taxon>
        <taxon>Peptococcaceae</taxon>
        <taxon>Desulforamulus</taxon>
    </lineage>
</organism>
<dbReference type="Proteomes" id="UP000184148">
    <property type="component" value="Unassembled WGS sequence"/>
</dbReference>
<evidence type="ECO:0000313" key="2">
    <source>
        <dbReference type="Proteomes" id="UP000184148"/>
    </source>
</evidence>
<evidence type="ECO:0000313" key="1">
    <source>
        <dbReference type="EMBL" id="SHE49616.1"/>
    </source>
</evidence>
<sequence length="246" mass="26947">MDQNGKGKYFVISAALLAISLVICSFVLAKPLSYYAASKSSITVTGSAKKQILSDLAVWRGSFYQESAALPEAYKNLKSDLEKVKSYLKEKGIPEDQITVSSISTMPQYIYHPNGTSTGQIASYRLLQTVEIKSTDVQKIAGIARESTELIEQGVVFESQPPQYFYTKLNDLKVNMLAEATRDAKLRAEKMAASTGSRIGALRSAKMGVFQITPVNSNEISDYGINDTSSIEKEITAVVNVEFSIK</sequence>
<dbReference type="Gene3D" id="3.30.70.2970">
    <property type="entry name" value="Protein of unknown function (DUF541), domain 2"/>
    <property type="match status" value="1"/>
</dbReference>
<dbReference type="GO" id="GO:0006974">
    <property type="term" value="P:DNA damage response"/>
    <property type="evidence" value="ECO:0007669"/>
    <property type="project" value="TreeGrafter"/>
</dbReference>
<dbReference type="PANTHER" id="PTHR34387">
    <property type="entry name" value="SLR1258 PROTEIN"/>
    <property type="match status" value="1"/>
</dbReference>
<keyword evidence="2" id="KW-1185">Reference proteome</keyword>
<dbReference type="Gene3D" id="3.30.110.170">
    <property type="entry name" value="Protein of unknown function (DUF541), domain 1"/>
    <property type="match status" value="1"/>
</dbReference>